<comment type="subcellular location">
    <subcellularLocation>
        <location evidence="1 8">Cell membrane</location>
        <topology evidence="1 8">Multi-pass membrane protein</topology>
    </subcellularLocation>
</comment>
<dbReference type="SUPFAM" id="SSF161098">
    <property type="entry name" value="MetI-like"/>
    <property type="match status" value="1"/>
</dbReference>
<evidence type="ECO:0000256" key="4">
    <source>
        <dbReference type="ARBA" id="ARBA00022692"/>
    </source>
</evidence>
<dbReference type="Gene3D" id="1.10.3720.10">
    <property type="entry name" value="MetI-like"/>
    <property type="match status" value="1"/>
</dbReference>
<keyword evidence="2 8" id="KW-0813">Transport</keyword>
<gene>
    <name evidence="11" type="ORF">M2272_004424</name>
</gene>
<dbReference type="Pfam" id="PF00528">
    <property type="entry name" value="BPD_transp_1"/>
    <property type="match status" value="1"/>
</dbReference>
<feature type="transmembrane region" description="Helical" evidence="8">
    <location>
        <begin position="254"/>
        <end position="274"/>
    </location>
</feature>
<evidence type="ECO:0000313" key="12">
    <source>
        <dbReference type="Proteomes" id="UP001160130"/>
    </source>
</evidence>
<reference evidence="11 12" key="1">
    <citation type="submission" date="2023-04" db="EMBL/GenBank/DDBJ databases">
        <title>Forest soil microbial communities from Buena Vista Peninsula, Colon Province, Panama.</title>
        <authorList>
            <person name="Bouskill N."/>
        </authorList>
    </citation>
    <scope>NUCLEOTIDE SEQUENCE [LARGE SCALE GENOMIC DNA]</scope>
    <source>
        <strain evidence="11 12">AC80</strain>
    </source>
</reference>
<sequence>MSVETPAPVAAASLLDDNRAGRRPRTERPPGDTDTGADDEPVVPLRHPWRWIVSALLFVVVAVFAISLWQNENINHAVISRYLFDPLILKGVVLTVVITILSMLIASILAVLLAVMRLSANPVLRSTSWLFIYFFRGTPLMVQVIFWGYLGLLYSQISLGIPFTDIGWVIGNTNALIPAFVAGLLAISLNEAAYSAEIVRAGLLSVDSGQSEAAFTLGMSRAYTLRRVVLPQAMRFIIPPMGNELISTLKNTSLLSLIAVLELFTVATNISSRVLAQVELLIVASCWYLVLTSALSIPQYYLERHYSKGAGRDLPPTPLQRLRRWTAGVRGHGADASPGSVRTPELEGTPR</sequence>
<dbReference type="EMBL" id="JARXVE010000008">
    <property type="protein sequence ID" value="MDH6197768.1"/>
    <property type="molecule type" value="Genomic_DNA"/>
</dbReference>
<dbReference type="PANTHER" id="PTHR30614:SF0">
    <property type="entry name" value="L-CYSTINE TRANSPORT SYSTEM PERMEASE PROTEIN TCYL"/>
    <property type="match status" value="1"/>
</dbReference>
<dbReference type="InterPro" id="IPR010065">
    <property type="entry name" value="AA_ABC_transptr_permease_3TM"/>
</dbReference>
<evidence type="ECO:0000256" key="8">
    <source>
        <dbReference type="RuleBase" id="RU363032"/>
    </source>
</evidence>
<feature type="compositionally biased region" description="Basic and acidic residues" evidence="9">
    <location>
        <begin position="16"/>
        <end position="31"/>
    </location>
</feature>
<protein>
    <submittedName>
        <fullName evidence="11">Polar amino acid transport system permease protein</fullName>
    </submittedName>
</protein>
<feature type="transmembrane region" description="Helical" evidence="8">
    <location>
        <begin position="91"/>
        <end position="118"/>
    </location>
</feature>
<dbReference type="RefSeq" id="WP_280834370.1">
    <property type="nucleotide sequence ID" value="NZ_JARXVE010000008.1"/>
</dbReference>
<feature type="region of interest" description="Disordered" evidence="9">
    <location>
        <begin position="1"/>
        <end position="40"/>
    </location>
</feature>
<comment type="similarity">
    <text evidence="8">Belongs to the binding-protein-dependent transport system permease family.</text>
</comment>
<evidence type="ECO:0000256" key="9">
    <source>
        <dbReference type="SAM" id="MobiDB-lite"/>
    </source>
</evidence>
<feature type="transmembrane region" description="Helical" evidence="8">
    <location>
        <begin position="51"/>
        <end position="71"/>
    </location>
</feature>
<keyword evidence="6 8" id="KW-1133">Transmembrane helix</keyword>
<comment type="caution">
    <text evidence="11">The sequence shown here is derived from an EMBL/GenBank/DDBJ whole genome shotgun (WGS) entry which is preliminary data.</text>
</comment>
<evidence type="ECO:0000256" key="7">
    <source>
        <dbReference type="ARBA" id="ARBA00023136"/>
    </source>
</evidence>
<dbReference type="NCBIfam" id="TIGR01726">
    <property type="entry name" value="HEQRo_perm_3TM"/>
    <property type="match status" value="1"/>
</dbReference>
<dbReference type="PANTHER" id="PTHR30614">
    <property type="entry name" value="MEMBRANE COMPONENT OF AMINO ACID ABC TRANSPORTER"/>
    <property type="match status" value="1"/>
</dbReference>
<evidence type="ECO:0000256" key="2">
    <source>
        <dbReference type="ARBA" id="ARBA00022448"/>
    </source>
</evidence>
<dbReference type="PROSITE" id="PS50928">
    <property type="entry name" value="ABC_TM1"/>
    <property type="match status" value="1"/>
</dbReference>
<evidence type="ECO:0000256" key="6">
    <source>
        <dbReference type="ARBA" id="ARBA00022989"/>
    </source>
</evidence>
<name>A0ABT6L497_9MYCO</name>
<feature type="transmembrane region" description="Helical" evidence="8">
    <location>
        <begin position="280"/>
        <end position="302"/>
    </location>
</feature>
<dbReference type="InterPro" id="IPR035906">
    <property type="entry name" value="MetI-like_sf"/>
</dbReference>
<accession>A0ABT6L497</accession>
<proteinExistence type="inferred from homology"/>
<keyword evidence="5" id="KW-0029">Amino-acid transport</keyword>
<organism evidence="11 12">
    <name type="scientific">Mycolicibacterium frederiksbergense</name>
    <dbReference type="NCBI Taxonomy" id="117567"/>
    <lineage>
        <taxon>Bacteria</taxon>
        <taxon>Bacillati</taxon>
        <taxon>Actinomycetota</taxon>
        <taxon>Actinomycetes</taxon>
        <taxon>Mycobacteriales</taxon>
        <taxon>Mycobacteriaceae</taxon>
        <taxon>Mycolicibacterium</taxon>
    </lineage>
</organism>
<keyword evidence="3" id="KW-1003">Cell membrane</keyword>
<feature type="region of interest" description="Disordered" evidence="9">
    <location>
        <begin position="330"/>
        <end position="351"/>
    </location>
</feature>
<dbReference type="InterPro" id="IPR000515">
    <property type="entry name" value="MetI-like"/>
</dbReference>
<feature type="domain" description="ABC transmembrane type-1" evidence="10">
    <location>
        <begin position="92"/>
        <end position="299"/>
    </location>
</feature>
<evidence type="ECO:0000313" key="11">
    <source>
        <dbReference type="EMBL" id="MDH6197768.1"/>
    </source>
</evidence>
<evidence type="ECO:0000256" key="1">
    <source>
        <dbReference type="ARBA" id="ARBA00004651"/>
    </source>
</evidence>
<keyword evidence="12" id="KW-1185">Reference proteome</keyword>
<feature type="transmembrane region" description="Helical" evidence="8">
    <location>
        <begin position="130"/>
        <end position="154"/>
    </location>
</feature>
<feature type="transmembrane region" description="Helical" evidence="8">
    <location>
        <begin position="166"/>
        <end position="187"/>
    </location>
</feature>
<evidence type="ECO:0000256" key="3">
    <source>
        <dbReference type="ARBA" id="ARBA00022475"/>
    </source>
</evidence>
<keyword evidence="4 8" id="KW-0812">Transmembrane</keyword>
<keyword evidence="7 8" id="KW-0472">Membrane</keyword>
<evidence type="ECO:0000259" key="10">
    <source>
        <dbReference type="PROSITE" id="PS50928"/>
    </source>
</evidence>
<dbReference type="CDD" id="cd06261">
    <property type="entry name" value="TM_PBP2"/>
    <property type="match status" value="1"/>
</dbReference>
<dbReference type="InterPro" id="IPR043429">
    <property type="entry name" value="ArtM/GltK/GlnP/TcyL/YhdX-like"/>
</dbReference>
<evidence type="ECO:0000256" key="5">
    <source>
        <dbReference type="ARBA" id="ARBA00022970"/>
    </source>
</evidence>
<dbReference type="Proteomes" id="UP001160130">
    <property type="component" value="Unassembled WGS sequence"/>
</dbReference>